<sequence length="745" mass="82012">MRIPLDYYRILGLPNQATSEQVRQAHRDRTLQLPRREYSEAAIATRKSLLDEAYRVLSNPEKRQEYDETFLASTYEELNSGLTDGLTGANGARHPSESLGDAAGDAHTPTVEIDDRHLIGALLVLQELGEYELVLTLGRPYLSSGTASLRDGRFGDPKLVLPDIVLTLALACLELGREQWHQGQYENAAEALETGQELLLREGLFASVRSEIQSDLFKLRPYRILELLALPIENQADRQQGIRLLQDMLHERGGIDGTGNDQSGLSIDDFLRFIQQLRSYLTAEEQQALFEEESRRPSAVATYLAVYALLGRGFAQQQPASIRRAKAMLARLGSRQDVHLEQAVCALLLGQTEEASRVLELSQEYEQIAFIREHSQGAPDLLPGLCLYAEQWLQDEVFPHFRDLAKRQALLKDYFSDEQVQAYLEELPTEAENRHDWSLSQSWSRRVPDETAYDGRMAARNGRSTGAVSVHPLGDRGATATLASTEAAGIATLPAAERYASRSPEGGLQETTGSSGRPQAPRRSSRSGDASGSGNPRNGNGAAVETTRRGDGATATSRKQVRLPLLLLGVAAAGLIGFGLIKAVRSLVGGGASPASEPLLVQLDQPVVPLPDASEPVAISGEMDQATAQAMLDAWYSAKQEAMGQTHSTENLAQVLVEPKLSEWQRNAEEAKRDRLSIAYEHAVKIDGVAVSQSDPNQATVNATVTEIRKYAQGGQPADTQNDRDMRVQYTMVRQDNQWRIKDWQ</sequence>
<comment type="caution">
    <text evidence="3">The sequence shown here is derived from an EMBL/GenBank/DDBJ whole genome shotgun (WGS) entry which is preliminary data.</text>
</comment>
<feature type="domain" description="J" evidence="2">
    <location>
        <begin position="6"/>
        <end position="70"/>
    </location>
</feature>
<name>A0A8J8CKR6_9CYAN</name>
<gene>
    <name evidence="3" type="ORF">GS601_16630</name>
</gene>
<dbReference type="InterPro" id="IPR058032">
    <property type="entry name" value="CDP1-like_a_solenoid_1"/>
</dbReference>
<dbReference type="EMBL" id="WVIE01000021">
    <property type="protein sequence ID" value="NDJ18891.1"/>
    <property type="molecule type" value="Genomic_DNA"/>
</dbReference>
<dbReference type="PROSITE" id="PS50076">
    <property type="entry name" value="DNAJ_2"/>
    <property type="match status" value="1"/>
</dbReference>
<reference evidence="3" key="1">
    <citation type="submission" date="2019-12" db="EMBL/GenBank/DDBJ databases">
        <title>High-Quality draft genome sequences of three cyanobacteria isolated from the limestone walls of the Old Cathedral of Coimbra.</title>
        <authorList>
            <person name="Tiago I."/>
            <person name="Soares F."/>
            <person name="Portugal A."/>
        </authorList>
    </citation>
    <scope>NUCLEOTIDE SEQUENCE</scope>
    <source>
        <strain evidence="3">A</strain>
    </source>
</reference>
<evidence type="ECO:0000313" key="4">
    <source>
        <dbReference type="Proteomes" id="UP000646053"/>
    </source>
</evidence>
<dbReference type="SUPFAM" id="SSF46565">
    <property type="entry name" value="Chaperone J-domain"/>
    <property type="match status" value="1"/>
</dbReference>
<dbReference type="CDD" id="cd06257">
    <property type="entry name" value="DnaJ"/>
    <property type="match status" value="1"/>
</dbReference>
<organism evidence="3 4">
    <name type="scientific">Myxacorys almedinensis A</name>
    <dbReference type="NCBI Taxonomy" id="2690445"/>
    <lineage>
        <taxon>Bacteria</taxon>
        <taxon>Bacillati</taxon>
        <taxon>Cyanobacteriota</taxon>
        <taxon>Cyanophyceae</taxon>
        <taxon>Leptolyngbyales</taxon>
        <taxon>Leptolyngbyaceae</taxon>
        <taxon>Myxacorys</taxon>
        <taxon>Myxacorys almedinensis</taxon>
    </lineage>
</organism>
<dbReference type="Pfam" id="PF00226">
    <property type="entry name" value="DnaJ"/>
    <property type="match status" value="1"/>
</dbReference>
<dbReference type="Pfam" id="PF23468">
    <property type="entry name" value="ARC6"/>
    <property type="match status" value="1"/>
</dbReference>
<dbReference type="InterPro" id="IPR057137">
    <property type="entry name" value="CDP1-like_a_solenoid_2"/>
</dbReference>
<dbReference type="Pfam" id="PF25515">
    <property type="entry name" value="Arm_PDR"/>
    <property type="match status" value="1"/>
</dbReference>
<dbReference type="Gene3D" id="1.10.287.110">
    <property type="entry name" value="DnaJ domain"/>
    <property type="match status" value="1"/>
</dbReference>
<dbReference type="InterPro" id="IPR036869">
    <property type="entry name" value="J_dom_sf"/>
</dbReference>
<dbReference type="SMART" id="SM00271">
    <property type="entry name" value="DnaJ"/>
    <property type="match status" value="1"/>
</dbReference>
<dbReference type="PANTHER" id="PTHR33925">
    <property type="entry name" value="PLASTID DIVISION PROTEIN CDP1, CHLOROPLASTIC-RELATED"/>
    <property type="match status" value="1"/>
</dbReference>
<evidence type="ECO:0000259" key="2">
    <source>
        <dbReference type="PROSITE" id="PS50076"/>
    </source>
</evidence>
<dbReference type="InterPro" id="IPR001623">
    <property type="entry name" value="DnaJ_domain"/>
</dbReference>
<dbReference type="RefSeq" id="WP_162424417.1">
    <property type="nucleotide sequence ID" value="NZ_WVIE01000021.1"/>
</dbReference>
<proteinExistence type="predicted"/>
<dbReference type="Pfam" id="PF13355">
    <property type="entry name" value="ARC6-like_IMS"/>
    <property type="match status" value="1"/>
</dbReference>
<dbReference type="PRINTS" id="PR00625">
    <property type="entry name" value="JDOMAIN"/>
</dbReference>
<dbReference type="PANTHER" id="PTHR33925:SF1">
    <property type="entry name" value="PROTEIN ACCUMULATION AND REPLICATION OF CHLOROPLASTS 6, CHLOROPLASTIC"/>
    <property type="match status" value="1"/>
</dbReference>
<keyword evidence="4" id="KW-1185">Reference proteome</keyword>
<accession>A0A8J8CKR6</accession>
<dbReference type="AlphaFoldDB" id="A0A8J8CKR6"/>
<dbReference type="Proteomes" id="UP000646053">
    <property type="component" value="Unassembled WGS sequence"/>
</dbReference>
<dbReference type="InterPro" id="IPR025344">
    <property type="entry name" value="CDP1-like_IMS"/>
</dbReference>
<evidence type="ECO:0000313" key="3">
    <source>
        <dbReference type="EMBL" id="NDJ18891.1"/>
    </source>
</evidence>
<dbReference type="InterPro" id="IPR044685">
    <property type="entry name" value="CPD1-like"/>
</dbReference>
<protein>
    <submittedName>
        <fullName evidence="3">DUF4101 domain-containing protein</fullName>
    </submittedName>
</protein>
<feature type="region of interest" description="Disordered" evidence="1">
    <location>
        <begin position="498"/>
        <end position="556"/>
    </location>
</feature>
<evidence type="ECO:0000256" key="1">
    <source>
        <dbReference type="SAM" id="MobiDB-lite"/>
    </source>
</evidence>